<organism evidence="2 3">
    <name type="scientific">Halovulum marinum</name>
    <dbReference type="NCBI Taxonomy" id="2662447"/>
    <lineage>
        <taxon>Bacteria</taxon>
        <taxon>Pseudomonadati</taxon>
        <taxon>Pseudomonadota</taxon>
        <taxon>Alphaproteobacteria</taxon>
        <taxon>Rhodobacterales</taxon>
        <taxon>Paracoccaceae</taxon>
        <taxon>Halovulum</taxon>
    </lineage>
</organism>
<dbReference type="InterPro" id="IPR007060">
    <property type="entry name" value="FtsL/DivIC"/>
</dbReference>
<evidence type="ECO:0000313" key="2">
    <source>
        <dbReference type="EMBL" id="MSU89018.1"/>
    </source>
</evidence>
<evidence type="ECO:0000313" key="3">
    <source>
        <dbReference type="Proteomes" id="UP000474957"/>
    </source>
</evidence>
<sequence>MAFSIFVIAAIGYFTYAAVQGDYGTFRRIQVEAQAQKLEAELAALQAEREVIENRTRRMSTDYLDLDLLDEQARKVLGLARGDEIIIR</sequence>
<gene>
    <name evidence="2" type="ORF">GE300_05180</name>
</gene>
<comment type="caution">
    <text evidence="2">The sequence shown here is derived from an EMBL/GenBank/DDBJ whole genome shotgun (WGS) entry which is preliminary data.</text>
</comment>
<proteinExistence type="predicted"/>
<reference evidence="2 3" key="1">
    <citation type="submission" date="2019-10" db="EMBL/GenBank/DDBJ databases">
        <title>Cognatihalovulum marinum gen. nov. sp. nov., a new member of the family Rhodobacteraceae isolated from deep seawater of the Northwest Indian Ocean.</title>
        <authorList>
            <person name="Ruan C."/>
            <person name="Wang J."/>
            <person name="Zheng X."/>
            <person name="Song L."/>
            <person name="Zhu Y."/>
            <person name="Huang Y."/>
            <person name="Lu Z."/>
            <person name="Du W."/>
            <person name="Huang L."/>
            <person name="Dai X."/>
        </authorList>
    </citation>
    <scope>NUCLEOTIDE SEQUENCE [LARGE SCALE GENOMIC DNA]</scope>
    <source>
        <strain evidence="2 3">2CG4</strain>
    </source>
</reference>
<dbReference type="Pfam" id="PF04977">
    <property type="entry name" value="DivIC"/>
    <property type="match status" value="1"/>
</dbReference>
<accession>A0A6L5YXU0</accession>
<name>A0A6L5YXU0_9RHOB</name>
<feature type="coiled-coil region" evidence="1">
    <location>
        <begin position="28"/>
        <end position="55"/>
    </location>
</feature>
<dbReference type="EMBL" id="WIND01000002">
    <property type="protein sequence ID" value="MSU89018.1"/>
    <property type="molecule type" value="Genomic_DNA"/>
</dbReference>
<keyword evidence="1" id="KW-0175">Coiled coil</keyword>
<evidence type="ECO:0000256" key="1">
    <source>
        <dbReference type="SAM" id="Coils"/>
    </source>
</evidence>
<keyword evidence="3" id="KW-1185">Reference proteome</keyword>
<protein>
    <submittedName>
        <fullName evidence="2">Septum formation initiator family protein</fullName>
    </submittedName>
</protein>
<dbReference type="AlphaFoldDB" id="A0A6L5YXU0"/>
<dbReference type="Proteomes" id="UP000474957">
    <property type="component" value="Unassembled WGS sequence"/>
</dbReference>